<dbReference type="PANTHER" id="PTHR43227">
    <property type="entry name" value="BLL4140 PROTEIN"/>
    <property type="match status" value="1"/>
</dbReference>
<name>A0ABW4YMA6_9BACL</name>
<keyword evidence="4 7" id="KW-0812">Transmembrane</keyword>
<proteinExistence type="inferred from homology"/>
<dbReference type="PANTHER" id="PTHR43227:SF11">
    <property type="entry name" value="BLL4140 PROTEIN"/>
    <property type="match status" value="1"/>
</dbReference>
<evidence type="ECO:0000256" key="7">
    <source>
        <dbReference type="RuleBase" id="RU363032"/>
    </source>
</evidence>
<dbReference type="RefSeq" id="WP_377772955.1">
    <property type="nucleotide sequence ID" value="NZ_JBHUHO010000031.1"/>
</dbReference>
<keyword evidence="5 7" id="KW-1133">Transmembrane helix</keyword>
<comment type="subcellular location">
    <subcellularLocation>
        <location evidence="1 7">Cell membrane</location>
        <topology evidence="1 7">Multi-pass membrane protein</topology>
    </subcellularLocation>
</comment>
<feature type="transmembrane region" description="Helical" evidence="7">
    <location>
        <begin position="116"/>
        <end position="139"/>
    </location>
</feature>
<reference evidence="10" key="1">
    <citation type="journal article" date="2019" name="Int. J. Syst. Evol. Microbiol.">
        <title>The Global Catalogue of Microorganisms (GCM) 10K type strain sequencing project: providing services to taxonomists for standard genome sequencing and annotation.</title>
        <authorList>
            <consortium name="The Broad Institute Genomics Platform"/>
            <consortium name="The Broad Institute Genome Sequencing Center for Infectious Disease"/>
            <person name="Wu L."/>
            <person name="Ma J."/>
        </authorList>
    </citation>
    <scope>NUCLEOTIDE SEQUENCE [LARGE SCALE GENOMIC DNA]</scope>
    <source>
        <strain evidence="10">GH52</strain>
    </source>
</reference>
<keyword evidence="6 7" id="KW-0472">Membrane</keyword>
<feature type="transmembrane region" description="Helical" evidence="7">
    <location>
        <begin position="213"/>
        <end position="231"/>
    </location>
</feature>
<evidence type="ECO:0000256" key="3">
    <source>
        <dbReference type="ARBA" id="ARBA00022475"/>
    </source>
</evidence>
<dbReference type="PROSITE" id="PS50928">
    <property type="entry name" value="ABC_TM1"/>
    <property type="match status" value="1"/>
</dbReference>
<evidence type="ECO:0000313" key="9">
    <source>
        <dbReference type="EMBL" id="MFD2116599.1"/>
    </source>
</evidence>
<feature type="domain" description="ABC transmembrane type-1" evidence="8">
    <location>
        <begin position="80"/>
        <end position="294"/>
    </location>
</feature>
<dbReference type="CDD" id="cd06261">
    <property type="entry name" value="TM_PBP2"/>
    <property type="match status" value="1"/>
</dbReference>
<dbReference type="InterPro" id="IPR000515">
    <property type="entry name" value="MetI-like"/>
</dbReference>
<feature type="transmembrane region" description="Helical" evidence="7">
    <location>
        <begin position="84"/>
        <end position="104"/>
    </location>
</feature>
<dbReference type="EMBL" id="JBHUHO010000031">
    <property type="protein sequence ID" value="MFD2116599.1"/>
    <property type="molecule type" value="Genomic_DNA"/>
</dbReference>
<evidence type="ECO:0000256" key="2">
    <source>
        <dbReference type="ARBA" id="ARBA00022448"/>
    </source>
</evidence>
<feature type="transmembrane region" description="Helical" evidence="7">
    <location>
        <begin position="20"/>
        <end position="38"/>
    </location>
</feature>
<gene>
    <name evidence="9" type="ORF">ACFSJH_12780</name>
</gene>
<evidence type="ECO:0000259" key="8">
    <source>
        <dbReference type="PROSITE" id="PS50928"/>
    </source>
</evidence>
<sequence>MYKQENLLTRLRKDLKKHHIIYLIALPGMLYYILYYYWPMLGISIAFKSFHAVDGIWNSPWVGIDHFHAFFDSYYFVRILKNTIIISLYSIVFGFPAPIILALLLNEINKTFFKRIVQTVTYMPHFISIVVVSSMLIAFTQKDGLFNDIIGLFGGTKDNWLLNSNWFRTIYVSSDIWQELGWGSIIYLAALAGIDNSLYEAARMDGASRWRQLWHITLPGLIPTIIILLILRMGAVMNVGFEKIILLYSPATYETADVISTFVYRKGILEANYSYATAIGLFNSFVNLGILLAANKLSKKYTNSGLF</sequence>
<feature type="transmembrane region" description="Helical" evidence="7">
    <location>
        <begin position="273"/>
        <end position="294"/>
    </location>
</feature>
<dbReference type="Gene3D" id="1.10.3720.10">
    <property type="entry name" value="MetI-like"/>
    <property type="match status" value="1"/>
</dbReference>
<evidence type="ECO:0000256" key="6">
    <source>
        <dbReference type="ARBA" id="ARBA00023136"/>
    </source>
</evidence>
<keyword evidence="10" id="KW-1185">Reference proteome</keyword>
<evidence type="ECO:0000256" key="1">
    <source>
        <dbReference type="ARBA" id="ARBA00004651"/>
    </source>
</evidence>
<evidence type="ECO:0000256" key="5">
    <source>
        <dbReference type="ARBA" id="ARBA00022989"/>
    </source>
</evidence>
<feature type="transmembrane region" description="Helical" evidence="7">
    <location>
        <begin position="180"/>
        <end position="201"/>
    </location>
</feature>
<comment type="caution">
    <text evidence="9">The sequence shown here is derived from an EMBL/GenBank/DDBJ whole genome shotgun (WGS) entry which is preliminary data.</text>
</comment>
<dbReference type="InterPro" id="IPR035906">
    <property type="entry name" value="MetI-like_sf"/>
</dbReference>
<dbReference type="InterPro" id="IPR050809">
    <property type="entry name" value="UgpAE/MalFG_permease"/>
</dbReference>
<evidence type="ECO:0000313" key="10">
    <source>
        <dbReference type="Proteomes" id="UP001597362"/>
    </source>
</evidence>
<dbReference type="Proteomes" id="UP001597362">
    <property type="component" value="Unassembled WGS sequence"/>
</dbReference>
<dbReference type="Pfam" id="PF00528">
    <property type="entry name" value="BPD_transp_1"/>
    <property type="match status" value="1"/>
</dbReference>
<comment type="similarity">
    <text evidence="7">Belongs to the binding-protein-dependent transport system permease family.</text>
</comment>
<keyword evidence="3" id="KW-1003">Cell membrane</keyword>
<evidence type="ECO:0000256" key="4">
    <source>
        <dbReference type="ARBA" id="ARBA00022692"/>
    </source>
</evidence>
<organism evidence="9 10">
    <name type="scientific">Paenibacillus yanchengensis</name>
    <dbReference type="NCBI Taxonomy" id="2035833"/>
    <lineage>
        <taxon>Bacteria</taxon>
        <taxon>Bacillati</taxon>
        <taxon>Bacillota</taxon>
        <taxon>Bacilli</taxon>
        <taxon>Bacillales</taxon>
        <taxon>Paenibacillaceae</taxon>
        <taxon>Paenibacillus</taxon>
    </lineage>
</organism>
<keyword evidence="2 7" id="KW-0813">Transport</keyword>
<protein>
    <submittedName>
        <fullName evidence="9">ABC transporter permease</fullName>
    </submittedName>
</protein>
<accession>A0ABW4YMA6</accession>
<dbReference type="SUPFAM" id="SSF161098">
    <property type="entry name" value="MetI-like"/>
    <property type="match status" value="1"/>
</dbReference>